<evidence type="ECO:0000256" key="5">
    <source>
        <dbReference type="ARBA" id="ARBA00022759"/>
    </source>
</evidence>
<dbReference type="Proteomes" id="UP000093482">
    <property type="component" value="Unassembled WGS sequence"/>
</dbReference>
<evidence type="ECO:0000256" key="13">
    <source>
        <dbReference type="HAMAP-Rule" id="MF_01480"/>
    </source>
</evidence>
<evidence type="ECO:0000256" key="8">
    <source>
        <dbReference type="ARBA" id="ARBA00022884"/>
    </source>
</evidence>
<evidence type="ECO:0000256" key="12">
    <source>
        <dbReference type="ARBA" id="ARBA00046380"/>
    </source>
</evidence>
<dbReference type="NCBIfam" id="TIGR01865">
    <property type="entry name" value="cas_Csn1"/>
    <property type="match status" value="1"/>
</dbReference>
<keyword evidence="4 13" id="KW-0479">Metal-binding</keyword>
<dbReference type="InterPro" id="IPR033114">
    <property type="entry name" value="HNH_CAS9"/>
</dbReference>
<dbReference type="Pfam" id="PF16592">
    <property type="entry name" value="Cas9_REC"/>
    <property type="match status" value="1"/>
</dbReference>
<dbReference type="GO" id="GO:0004519">
    <property type="term" value="F:endonuclease activity"/>
    <property type="evidence" value="ECO:0007669"/>
    <property type="project" value="UniProtKB-UniRule"/>
</dbReference>
<dbReference type="InterPro" id="IPR036397">
    <property type="entry name" value="RNaseH_sf"/>
</dbReference>
<comment type="subunit">
    <text evidence="12 13">Monomer. Binds crRNA and tracrRNA.</text>
</comment>
<evidence type="ECO:0000313" key="15">
    <source>
        <dbReference type="EMBL" id="OCS89018.1"/>
    </source>
</evidence>
<dbReference type="InterPro" id="IPR003615">
    <property type="entry name" value="HNH_nuc"/>
</dbReference>
<dbReference type="Gene3D" id="1.10.30.50">
    <property type="match status" value="1"/>
</dbReference>
<evidence type="ECO:0000256" key="4">
    <source>
        <dbReference type="ARBA" id="ARBA00022723"/>
    </source>
</evidence>
<feature type="active site" description="For RuvC-like nuclease domain" evidence="13">
    <location>
        <position position="9"/>
    </location>
</feature>
<comment type="cofactor">
    <cofactor evidence="1 13">
        <name>Mg(2+)</name>
        <dbReference type="ChEBI" id="CHEBI:18420"/>
    </cofactor>
</comment>
<dbReference type="GO" id="GO:0016787">
    <property type="term" value="F:hydrolase activity"/>
    <property type="evidence" value="ECO:0007669"/>
    <property type="project" value="UniProtKB-KW"/>
</dbReference>
<dbReference type="GO" id="GO:0051607">
    <property type="term" value="P:defense response to virus"/>
    <property type="evidence" value="ECO:0007669"/>
    <property type="project" value="UniProtKB-UniRule"/>
</dbReference>
<keyword evidence="8 13" id="KW-0694">RNA-binding</keyword>
<feature type="binding site" evidence="13">
    <location>
        <position position="782"/>
    </location>
    <ligand>
        <name>Mg(2+)</name>
        <dbReference type="ChEBI" id="CHEBI:18420"/>
        <label>1</label>
    </ligand>
</feature>
<keyword evidence="9 13" id="KW-0051">Antiviral defense</keyword>
<comment type="function">
    <text evidence="13">CRISPR (clustered regularly interspaced short palindromic repeat) is an adaptive immune system that provides protection against mobile genetic elements (viruses, transposable elements and conjugative plasmids). CRISPR clusters contain spacers, sequences complementary to antecedent mobile elements, and target invading nucleic acids. CRISPR clusters are transcribed and processed into CRISPR RNA (crRNA). In type II CRISPR systems correct processing of pre-crRNA requires a trans-encoded small RNA (tracrRNA), endogenous ribonuclease 3 (rnc) and this protein. The tracrRNA serves as a guide for ribonuclease 3-aided processing of pre-crRNA. Subsequently Cas9/crRNA/tracrRNA endonucleolytically cleaves linear or circular dsDNA target complementary to the spacer; Cas9 is inactive in the absence of the 2 guide RNAs (gRNA). Cas9 recognizes the protospacer adjacent motif (PAM) in the CRISPR repeat sequences to help distinguish self versus nonself, as targets within the bacterial CRISPR locus do not have PAMs. PAM recognition is also required for catalytic activity.</text>
</comment>
<feature type="binding site" evidence="13">
    <location>
        <position position="9"/>
    </location>
    <ligand>
        <name>Mg(2+)</name>
        <dbReference type="ChEBI" id="CHEBI:18420"/>
        <label>1</label>
    </ligand>
</feature>
<dbReference type="EMBL" id="MATO01000048">
    <property type="protein sequence ID" value="OCS89018.1"/>
    <property type="molecule type" value="Genomic_DNA"/>
</dbReference>
<name>A0A1C0YPC7_9BACL</name>
<dbReference type="EC" id="3.1.-.-" evidence="13"/>
<evidence type="ECO:0000313" key="16">
    <source>
        <dbReference type="Proteomes" id="UP000093482"/>
    </source>
</evidence>
<evidence type="ECO:0000256" key="3">
    <source>
        <dbReference type="ARBA" id="ARBA00022722"/>
    </source>
</evidence>
<keyword evidence="5 13" id="KW-0255">Endonuclease</keyword>
<reference evidence="15 16" key="1">
    <citation type="submission" date="2016-07" db="EMBL/GenBank/DDBJ databases">
        <title>Caryophanon latum genome sequencing.</title>
        <authorList>
            <person name="Verma A."/>
            <person name="Pal Y."/>
            <person name="Krishnamurthi S."/>
        </authorList>
    </citation>
    <scope>NUCLEOTIDE SEQUENCE [LARGE SCALE GENOMIC DNA]</scope>
    <source>
        <strain evidence="15 16">DSM 14151</strain>
    </source>
</reference>
<feature type="binding site" evidence="13">
    <location>
        <position position="778"/>
    </location>
    <ligand>
        <name>Mg(2+)</name>
        <dbReference type="ChEBI" id="CHEBI:18420"/>
        <label>1</label>
    </ligand>
</feature>
<dbReference type="InterPro" id="IPR028629">
    <property type="entry name" value="Cas9"/>
</dbReference>
<keyword evidence="7 13" id="KW-0460">Magnesium</keyword>
<feature type="binding site" evidence="13">
    <location>
        <position position="9"/>
    </location>
    <ligand>
        <name>Mg(2+)</name>
        <dbReference type="ChEBI" id="CHEBI:18420"/>
        <label>2</label>
    </ligand>
</feature>
<dbReference type="PROSITE" id="PS51749">
    <property type="entry name" value="HNH_CAS9"/>
    <property type="match status" value="1"/>
</dbReference>
<feature type="binding site" evidence="13">
    <location>
        <position position="782"/>
    </location>
    <ligand>
        <name>Mg(2+)</name>
        <dbReference type="ChEBI" id="CHEBI:18420"/>
        <label>2</label>
    </ligand>
</feature>
<comment type="similarity">
    <text evidence="2">Belongs to the CRISPR-associated protein Cas9 family. Subtype II-A subfamily.</text>
</comment>
<dbReference type="RefSeq" id="WP_066465432.1">
    <property type="nucleotide sequence ID" value="NZ_MATO01000048.1"/>
</dbReference>
<dbReference type="GO" id="GO:0003677">
    <property type="term" value="F:DNA binding"/>
    <property type="evidence" value="ECO:0007669"/>
    <property type="project" value="UniProtKB-UniRule"/>
</dbReference>
<dbReference type="GO" id="GO:0003723">
    <property type="term" value="F:RNA binding"/>
    <property type="evidence" value="ECO:0007669"/>
    <property type="project" value="UniProtKB-UniRule"/>
</dbReference>
<evidence type="ECO:0000256" key="1">
    <source>
        <dbReference type="ARBA" id="ARBA00001946"/>
    </source>
</evidence>
<dbReference type="Gene3D" id="3.30.420.10">
    <property type="entry name" value="Ribonuclease H-like superfamily/Ribonuclease H"/>
    <property type="match status" value="1"/>
</dbReference>
<evidence type="ECO:0000259" key="14">
    <source>
        <dbReference type="PROSITE" id="PS51749"/>
    </source>
</evidence>
<evidence type="ECO:0000256" key="10">
    <source>
        <dbReference type="ARBA" id="ARBA00023125"/>
    </source>
</evidence>
<dbReference type="Pfam" id="PF13395">
    <property type="entry name" value="HNH_4"/>
    <property type="match status" value="1"/>
</dbReference>
<dbReference type="HAMAP" id="MF_01480">
    <property type="entry name" value="Cas9"/>
    <property type="match status" value="1"/>
</dbReference>
<dbReference type="GO" id="GO:0046872">
    <property type="term" value="F:metal ion binding"/>
    <property type="evidence" value="ECO:0007669"/>
    <property type="project" value="UniProtKB-UniRule"/>
</dbReference>
<feature type="binding site" evidence="13">
    <location>
        <position position="996"/>
    </location>
    <ligand>
        <name>Mg(2+)</name>
        <dbReference type="ChEBI" id="CHEBI:18420"/>
        <label>2</label>
    </ligand>
</feature>
<dbReference type="OrthoDB" id="9757607at2"/>
<comment type="similarity">
    <text evidence="13">Belongs to the CRISPR-associated Cas9 family.</text>
</comment>
<feature type="domain" description="HNH Cas9-type" evidence="14">
    <location>
        <begin position="781"/>
        <end position="945"/>
    </location>
</feature>
<evidence type="ECO:0000256" key="2">
    <source>
        <dbReference type="ARBA" id="ARBA00005244"/>
    </source>
</evidence>
<dbReference type="Pfam" id="PF16593">
    <property type="entry name" value="Cas9-BH"/>
    <property type="match status" value="1"/>
</dbReference>
<keyword evidence="6 13" id="KW-0378">Hydrolase</keyword>
<keyword evidence="3 13" id="KW-0540">Nuclease</keyword>
<keyword evidence="11" id="KW-0464">Manganese</keyword>
<protein>
    <recommendedName>
        <fullName evidence="13">CRISPR-associated endonuclease Cas9</fullName>
        <ecNumber evidence="13">3.1.-.-</ecNumber>
    </recommendedName>
</protein>
<feature type="active site" description="Proton acceptor for HNH nuclease domain" evidence="13">
    <location>
        <position position="859"/>
    </location>
</feature>
<dbReference type="Pfam" id="PF22702">
    <property type="entry name" value="Cas9_RuvC"/>
    <property type="match status" value="1"/>
</dbReference>
<keyword evidence="16" id="KW-1185">Reference proteome</keyword>
<keyword evidence="10 13" id="KW-0238">DNA-binding</keyword>
<evidence type="ECO:0000256" key="11">
    <source>
        <dbReference type="ARBA" id="ARBA00023211"/>
    </source>
</evidence>
<sequence length="1327" mass="156003">MKNYSIGLDIGTGSVGWVCIDENYQILRYNNRAAFGVHEFETAHVAEERRIKRGARRRYNRRKKRIQLLQSLFVPHMQQKAFFAPTITEHYWKNDNQFENRTLSEVLMSLGMNPNTYPTIFHLRHELIESSVKKDARLIYLALHNLVKFRGHFLQEGSTWNANMSDANLSEQFEQLLHIYTEMEELPQVSLTAQQSTDVEHILLNNHISKAERARQLTALFERTYEPFFKLIVGLDIAAAQLFKQSEQQLLYKESKTKVNLTAETLPEVLQTMLEPEVAFIEAVQPFYQQTVLFDLLKGQSYVAAAKVEAFNQYERDLALLKSVINEVGSEKQYRAFFITSKQKKRQFEQKPNMELLCHLDRFNREKKYEETFYKEVSKLLTALIKEATGEVKEHIEQIIQAMESQSFLVKQKGIQNASIPYQNSLYEAEMILRNQQAYYPWITDEFIEKVKQLIAFRIPYYIGPLVQGDEQPFGWLQRQADGNITPWNFDEKVNKAASAESFITRMTKNCTYLKEEKVLPKQSLMYEKFTLLNELNSVQIRSSLEQPHKKHRLCEDMKQWIIEHVFKKTKTVTHKTLIQALKKSPYKDELYDESTGNWKDVYGTQKEDRFASSLSTYISLKEIVGDIVDNAFMEEIIYWLTVFTDRDIITLKMNDKYPFITEQQIQRLLSLNISGWGQLSQRLLQSIPVDDMNRSVIEYMEKHAVNFMELLSPRQSDLAYKIEQVNKQHSKKIHKIRYEDIEQLTGSPALKRGIWRSVKIIEELTAIFGEPKNIMIEVAREDQASHRTKSRKEQWESIGKSLAKEEKELKAFFKEMAQYPKQQFDRTRFWLYVTQQGKCLYTGKTLRLEDLSSYEIDHILPRNFVKDDSIDNLALVYPMANQEKNKAGNNKMPLEIIDAKQQPAMMAHWKRLNQLKLISDSKLHKLMKPSFNDVDKENFIARQLVETRQIIKHVRDLLQERFEHTDIHVVKAKMVSQFRKFSRIPKIRDYNNKHHAMDALFTTVLIQFILQKYGKNFLQFDLQHKDISKKWSKIAQSTKHFFLFQQFAEQQIKSPVTKELVSGVQYFEHIFYEQSWQTTKMTQTIDSNFYKETIFSPKLKTAKYTSAKAEKFVHDAIVKYAVCGIQYTSLKKNKEQHHVLLTDINVIEHYQLKEASLNELALHLAKRESKDDVIDAQMLVVIPKYKKIMLNGSPYYCISSDERHIATQFVLRKDLLEAVLHVNDETSVDELRTLFRSIVEEMMTQYKVYNKDTIRNKIDAFIETELIDVETFQVGFTEIKKMVAANAQRSDKFGGRLRQVMKVEDIYIIDESITGLRYRKPRKLVK</sequence>
<organism evidence="15 16">
    <name type="scientific">Caryophanon latum</name>
    <dbReference type="NCBI Taxonomy" id="33977"/>
    <lineage>
        <taxon>Bacteria</taxon>
        <taxon>Bacillati</taxon>
        <taxon>Bacillota</taxon>
        <taxon>Bacilli</taxon>
        <taxon>Bacillales</taxon>
        <taxon>Caryophanaceae</taxon>
        <taxon>Caryophanon</taxon>
    </lineage>
</organism>
<comment type="caution">
    <text evidence="15">The sequence shown here is derived from an EMBL/GenBank/DDBJ whole genome shotgun (WGS) entry which is preliminary data.</text>
</comment>
<dbReference type="InterPro" id="IPR055228">
    <property type="entry name" value="Cas9_RuvC"/>
</dbReference>
<evidence type="ECO:0000256" key="6">
    <source>
        <dbReference type="ARBA" id="ARBA00022801"/>
    </source>
</evidence>
<proteinExistence type="inferred from homology"/>
<dbReference type="InterPro" id="IPR032239">
    <property type="entry name" value="Cas9-BH"/>
</dbReference>
<comment type="domain">
    <text evidence="13">Has 2 endonuclease domains. The discontinuous RuvC-like domain cleaves the target DNA noncomplementary to crRNA while the HNH nuclease domain cleaves the target DNA complementary to crRNA.</text>
</comment>
<dbReference type="InterPro" id="IPR032240">
    <property type="entry name" value="Cas9_REC"/>
</dbReference>
<accession>A0A1C0YPC7</accession>
<dbReference type="GO" id="GO:0043571">
    <property type="term" value="P:maintenance of CRISPR repeat elements"/>
    <property type="evidence" value="ECO:0007669"/>
    <property type="project" value="UniProtKB-UniRule"/>
</dbReference>
<evidence type="ECO:0000256" key="7">
    <source>
        <dbReference type="ARBA" id="ARBA00022842"/>
    </source>
</evidence>
<evidence type="ECO:0000256" key="9">
    <source>
        <dbReference type="ARBA" id="ARBA00023118"/>
    </source>
</evidence>
<gene>
    <name evidence="13" type="primary">cas9</name>
    <name evidence="15" type="ORF">A6K76_13170</name>
</gene>